<evidence type="ECO:0000256" key="1">
    <source>
        <dbReference type="SAM" id="Coils"/>
    </source>
</evidence>
<comment type="caution">
    <text evidence="3">The sequence shown here is derived from an EMBL/GenBank/DDBJ whole genome shotgun (WGS) entry which is preliminary data.</text>
</comment>
<dbReference type="InterPro" id="IPR029024">
    <property type="entry name" value="TerB-like"/>
</dbReference>
<dbReference type="Proteomes" id="UP000275281">
    <property type="component" value="Unassembled WGS sequence"/>
</dbReference>
<feature type="domain" description="Co-chaperone DjlA N-terminal" evidence="2">
    <location>
        <begin position="23"/>
        <end position="139"/>
    </location>
</feature>
<evidence type="ECO:0000259" key="2">
    <source>
        <dbReference type="Pfam" id="PF05099"/>
    </source>
</evidence>
<sequence length="147" mass="16910">MLKKMLALFEPEAVEQTPEHSVELATAALLFEVIRADNETTEQERESYKAQLKKHVSLSDDELQTILSEGEKHAHDAVDLVQFTRRLNDVFTQPQKQAVLESLWHIAAADGVIDKHEEHIIRRISDLLHIPHSQYIQIKLRVLDNES</sequence>
<evidence type="ECO:0000313" key="3">
    <source>
        <dbReference type="EMBL" id="RPJ68548.1"/>
    </source>
</evidence>
<keyword evidence="4" id="KW-1185">Reference proteome</keyword>
<dbReference type="Gene3D" id="1.10.3680.10">
    <property type="entry name" value="TerB-like"/>
    <property type="match status" value="1"/>
</dbReference>
<gene>
    <name evidence="3" type="ORF">DRW07_03840</name>
</gene>
<dbReference type="SUPFAM" id="SSF158682">
    <property type="entry name" value="TerB-like"/>
    <property type="match status" value="1"/>
</dbReference>
<protein>
    <submittedName>
        <fullName evidence="3">TerB family tellurite resistance protein</fullName>
    </submittedName>
</protein>
<evidence type="ECO:0000313" key="4">
    <source>
        <dbReference type="Proteomes" id="UP000275281"/>
    </source>
</evidence>
<keyword evidence="1" id="KW-0175">Coiled coil</keyword>
<reference evidence="3 4" key="1">
    <citation type="submission" date="2018-11" db="EMBL/GenBank/DDBJ databases">
        <authorList>
            <person name="Ye M.-Q."/>
            <person name="Du Z.-J."/>
        </authorList>
    </citation>
    <scope>NUCLEOTIDE SEQUENCE [LARGE SCALE GENOMIC DNA]</scope>
    <source>
        <strain evidence="3 4">U0105</strain>
    </source>
</reference>
<dbReference type="Pfam" id="PF05099">
    <property type="entry name" value="TerB"/>
    <property type="match status" value="1"/>
</dbReference>
<organism evidence="3 4">
    <name type="scientific">Alteromonas sediminis</name>
    <dbReference type="NCBI Taxonomy" id="2259342"/>
    <lineage>
        <taxon>Bacteria</taxon>
        <taxon>Pseudomonadati</taxon>
        <taxon>Pseudomonadota</taxon>
        <taxon>Gammaproteobacteria</taxon>
        <taxon>Alteromonadales</taxon>
        <taxon>Alteromonadaceae</taxon>
        <taxon>Alteromonas/Salinimonas group</taxon>
        <taxon>Alteromonas</taxon>
    </lineage>
</organism>
<feature type="coiled-coil region" evidence="1">
    <location>
        <begin position="31"/>
        <end position="58"/>
    </location>
</feature>
<dbReference type="AlphaFoldDB" id="A0A3N5ZE41"/>
<name>A0A3N5ZE41_9ALTE</name>
<accession>A0A3N5ZE41</accession>
<dbReference type="CDD" id="cd07313">
    <property type="entry name" value="terB_like_2"/>
    <property type="match status" value="1"/>
</dbReference>
<dbReference type="EMBL" id="RPOK01000001">
    <property type="protein sequence ID" value="RPJ68548.1"/>
    <property type="molecule type" value="Genomic_DNA"/>
</dbReference>
<dbReference type="RefSeq" id="WP_124026549.1">
    <property type="nucleotide sequence ID" value="NZ_JBHRSN010000005.1"/>
</dbReference>
<dbReference type="OrthoDB" id="5294347at2"/>
<proteinExistence type="predicted"/>
<dbReference type="InterPro" id="IPR007791">
    <property type="entry name" value="DjlA_N"/>
</dbReference>